<accession>A0AAD1DMI3</accession>
<proteinExistence type="predicted"/>
<dbReference type="EMBL" id="CP033915">
    <property type="protein sequence ID" value="AZA87125.1"/>
    <property type="molecule type" value="Genomic_DNA"/>
</dbReference>
<gene>
    <name evidence="1" type="ORF">EG349_10175</name>
    <name evidence="2" type="ORF">EG353_08250</name>
</gene>
<keyword evidence="4" id="KW-1185">Reference proteome</keyword>
<dbReference type="EMBL" id="CP033912">
    <property type="protein sequence ID" value="AZA95554.1"/>
    <property type="molecule type" value="Genomic_DNA"/>
</dbReference>
<reference evidence="3 4" key="1">
    <citation type="submission" date="2018-11" db="EMBL/GenBank/DDBJ databases">
        <title>Proposal to divide the Flavobacteriaceae and reorganize its genera based on Amino Acid Identity values calculated from whole genome sequences.</title>
        <authorList>
            <person name="Nicholson A.C."/>
            <person name="Gulvik C.A."/>
            <person name="Whitney A.M."/>
            <person name="Humrighouse B.W."/>
            <person name="Bell M."/>
            <person name="Holmes B."/>
            <person name="Steigerwalt A.G."/>
            <person name="Villarma A."/>
            <person name="Sheth M."/>
            <person name="Batra D."/>
            <person name="Pryor J."/>
            <person name="Bernardet J.-F."/>
            <person name="Hugo C."/>
            <person name="Kampfer P."/>
            <person name="Newman J."/>
            <person name="McQuiston J.R."/>
        </authorList>
    </citation>
    <scope>NUCLEOTIDE SEQUENCE [LARGE SCALE GENOMIC DNA]</scope>
    <source>
        <strain evidence="1 3">G0207</strain>
        <strain evidence="2 4">H5143</strain>
    </source>
</reference>
<evidence type="ECO:0000313" key="3">
    <source>
        <dbReference type="Proteomes" id="UP000274073"/>
    </source>
</evidence>
<dbReference type="Proteomes" id="UP000274073">
    <property type="component" value="Chromosome"/>
</dbReference>
<evidence type="ECO:0000313" key="1">
    <source>
        <dbReference type="EMBL" id="AZA87125.1"/>
    </source>
</evidence>
<sequence>MTSSNEKIKIKVSEVARLLGWSYTTAKSIKDRKSPKDKYQTYLDCEKKLIEAKEQINIELSKH</sequence>
<evidence type="ECO:0000313" key="4">
    <source>
        <dbReference type="Proteomes" id="UP000281741"/>
    </source>
</evidence>
<dbReference type="AlphaFoldDB" id="A0AAD1DMI3"/>
<dbReference type="Proteomes" id="UP000281741">
    <property type="component" value="Chromosome"/>
</dbReference>
<organism evidence="1 3">
    <name type="scientific">Chryseobacterium shandongense</name>
    <dbReference type="NCBI Taxonomy" id="1493872"/>
    <lineage>
        <taxon>Bacteria</taxon>
        <taxon>Pseudomonadati</taxon>
        <taxon>Bacteroidota</taxon>
        <taxon>Flavobacteriia</taxon>
        <taxon>Flavobacteriales</taxon>
        <taxon>Weeksellaceae</taxon>
        <taxon>Chryseobacterium group</taxon>
        <taxon>Chryseobacterium</taxon>
    </lineage>
</organism>
<protein>
    <submittedName>
        <fullName evidence="1">Uncharacterized protein</fullName>
    </submittedName>
</protein>
<evidence type="ECO:0000313" key="2">
    <source>
        <dbReference type="EMBL" id="AZA95554.1"/>
    </source>
</evidence>
<dbReference type="RefSeq" id="WP_123854434.1">
    <property type="nucleotide sequence ID" value="NZ_CP033912.1"/>
</dbReference>
<name>A0AAD1DMI3_9FLAO</name>